<feature type="transmembrane region" description="Helical" evidence="1">
    <location>
        <begin position="20"/>
        <end position="39"/>
    </location>
</feature>
<protein>
    <submittedName>
        <fullName evidence="2">Uncharacterized protein</fullName>
    </submittedName>
</protein>
<keyword evidence="1" id="KW-0472">Membrane</keyword>
<dbReference type="EMBL" id="JBHTAR010000011">
    <property type="protein sequence ID" value="MFC7200296.1"/>
    <property type="molecule type" value="Genomic_DNA"/>
</dbReference>
<dbReference type="AlphaFoldDB" id="A0ABD5Z561"/>
<keyword evidence="1" id="KW-0812">Transmembrane</keyword>
<proteinExistence type="predicted"/>
<organism evidence="2 3">
    <name type="scientific">Halospeciosus flavus</name>
    <dbReference type="NCBI Taxonomy" id="3032283"/>
    <lineage>
        <taxon>Archaea</taxon>
        <taxon>Methanobacteriati</taxon>
        <taxon>Methanobacteriota</taxon>
        <taxon>Stenosarchaea group</taxon>
        <taxon>Halobacteria</taxon>
        <taxon>Halobacteriales</taxon>
        <taxon>Halobacteriaceae</taxon>
        <taxon>Halospeciosus</taxon>
    </lineage>
</organism>
<keyword evidence="1" id="KW-1133">Transmembrane helix</keyword>
<dbReference type="SUPFAM" id="SSF55447">
    <property type="entry name" value="CO dehydrogenase flavoprotein C-terminal domain-like"/>
    <property type="match status" value="1"/>
</dbReference>
<name>A0ABD5Z561_9EURY</name>
<feature type="transmembrane region" description="Helical" evidence="1">
    <location>
        <begin position="45"/>
        <end position="64"/>
    </location>
</feature>
<evidence type="ECO:0000256" key="1">
    <source>
        <dbReference type="SAM" id="Phobius"/>
    </source>
</evidence>
<dbReference type="Proteomes" id="UP001596447">
    <property type="component" value="Unassembled WGS sequence"/>
</dbReference>
<dbReference type="RefSeq" id="WP_279527081.1">
    <property type="nucleotide sequence ID" value="NZ_CP122312.1"/>
</dbReference>
<gene>
    <name evidence="2" type="ORF">ACFQJ9_12890</name>
</gene>
<evidence type="ECO:0000313" key="3">
    <source>
        <dbReference type="Proteomes" id="UP001596447"/>
    </source>
</evidence>
<comment type="caution">
    <text evidence="2">The sequence shown here is derived from an EMBL/GenBank/DDBJ whole genome shotgun (WGS) entry which is preliminary data.</text>
</comment>
<reference evidence="2 3" key="1">
    <citation type="journal article" date="2019" name="Int. J. Syst. Evol. Microbiol.">
        <title>The Global Catalogue of Microorganisms (GCM) 10K type strain sequencing project: providing services to taxonomists for standard genome sequencing and annotation.</title>
        <authorList>
            <consortium name="The Broad Institute Genomics Platform"/>
            <consortium name="The Broad Institute Genome Sequencing Center for Infectious Disease"/>
            <person name="Wu L."/>
            <person name="Ma J."/>
        </authorList>
    </citation>
    <scope>NUCLEOTIDE SEQUENCE [LARGE SCALE GENOMIC DNA]</scope>
    <source>
        <strain evidence="2 3">XZGYJ-43</strain>
    </source>
</reference>
<dbReference type="InterPro" id="IPR036683">
    <property type="entry name" value="CO_DH_flav_C_dom_sf"/>
</dbReference>
<sequence>MSAASPFHRLYESVRRRHGLVATVVVAYAVAGQFLLREWNLSELRIALGAVALVLGLLVALVNLQDIREATEESR</sequence>
<evidence type="ECO:0000313" key="2">
    <source>
        <dbReference type="EMBL" id="MFC7200296.1"/>
    </source>
</evidence>
<keyword evidence="3" id="KW-1185">Reference proteome</keyword>
<accession>A0ABD5Z561</accession>